<dbReference type="Proteomes" id="UP000789901">
    <property type="component" value="Unassembled WGS sequence"/>
</dbReference>
<dbReference type="EMBL" id="CAJVQB010003042">
    <property type="protein sequence ID" value="CAG8595625.1"/>
    <property type="molecule type" value="Genomic_DNA"/>
</dbReference>
<gene>
    <name evidence="2" type="ORF">GMARGA_LOCUS6624</name>
</gene>
<evidence type="ECO:0000256" key="1">
    <source>
        <dbReference type="SAM" id="MobiDB-lite"/>
    </source>
</evidence>
<name>A0ABN7UH61_GIGMA</name>
<evidence type="ECO:0000313" key="3">
    <source>
        <dbReference type="Proteomes" id="UP000789901"/>
    </source>
</evidence>
<sequence length="53" mass="6040">MNNKKEDKNKDDLPKLNRENKNSEVVRSKVDVSIDAADMDNEIIDHLFNPGGK</sequence>
<organism evidence="2 3">
    <name type="scientific">Gigaspora margarita</name>
    <dbReference type="NCBI Taxonomy" id="4874"/>
    <lineage>
        <taxon>Eukaryota</taxon>
        <taxon>Fungi</taxon>
        <taxon>Fungi incertae sedis</taxon>
        <taxon>Mucoromycota</taxon>
        <taxon>Glomeromycotina</taxon>
        <taxon>Glomeromycetes</taxon>
        <taxon>Diversisporales</taxon>
        <taxon>Gigasporaceae</taxon>
        <taxon>Gigaspora</taxon>
    </lineage>
</organism>
<evidence type="ECO:0000313" key="2">
    <source>
        <dbReference type="EMBL" id="CAG8595625.1"/>
    </source>
</evidence>
<keyword evidence="3" id="KW-1185">Reference proteome</keyword>
<reference evidence="2 3" key="1">
    <citation type="submission" date="2021-06" db="EMBL/GenBank/DDBJ databases">
        <authorList>
            <person name="Kallberg Y."/>
            <person name="Tangrot J."/>
            <person name="Rosling A."/>
        </authorList>
    </citation>
    <scope>NUCLEOTIDE SEQUENCE [LARGE SCALE GENOMIC DNA]</scope>
    <source>
        <strain evidence="2 3">120-4 pot B 10/14</strain>
    </source>
</reference>
<proteinExistence type="predicted"/>
<accession>A0ABN7UH61</accession>
<comment type="caution">
    <text evidence="2">The sequence shown here is derived from an EMBL/GenBank/DDBJ whole genome shotgun (WGS) entry which is preliminary data.</text>
</comment>
<protein>
    <submittedName>
        <fullName evidence="2">442_t:CDS:1</fullName>
    </submittedName>
</protein>
<feature type="region of interest" description="Disordered" evidence="1">
    <location>
        <begin position="1"/>
        <end position="26"/>
    </location>
</feature>